<name>A0ABU1F3F2_9RHOB</name>
<dbReference type="Gene3D" id="1.10.10.60">
    <property type="entry name" value="Homeodomain-like"/>
    <property type="match status" value="1"/>
</dbReference>
<keyword evidence="1" id="KW-0547">Nucleotide-binding</keyword>
<evidence type="ECO:0000313" key="9">
    <source>
        <dbReference type="EMBL" id="MDR5651409.1"/>
    </source>
</evidence>
<dbReference type="Proteomes" id="UP001247754">
    <property type="component" value="Unassembled WGS sequence"/>
</dbReference>
<dbReference type="InterPro" id="IPR011006">
    <property type="entry name" value="CheY-like_superfamily"/>
</dbReference>
<evidence type="ECO:0000256" key="6">
    <source>
        <dbReference type="PROSITE-ProRule" id="PRU00169"/>
    </source>
</evidence>
<gene>
    <name evidence="9" type="ORF">RGD00_02240</name>
</gene>
<evidence type="ECO:0000259" key="8">
    <source>
        <dbReference type="PROSITE" id="PS50110"/>
    </source>
</evidence>
<dbReference type="CDD" id="cd00009">
    <property type="entry name" value="AAA"/>
    <property type="match status" value="1"/>
</dbReference>
<dbReference type="EMBL" id="JAVKPH010000002">
    <property type="protein sequence ID" value="MDR5651409.1"/>
    <property type="molecule type" value="Genomic_DNA"/>
</dbReference>
<dbReference type="SUPFAM" id="SSF46689">
    <property type="entry name" value="Homeodomain-like"/>
    <property type="match status" value="1"/>
</dbReference>
<dbReference type="InterPro" id="IPR002078">
    <property type="entry name" value="Sigma_54_int"/>
</dbReference>
<keyword evidence="2" id="KW-0067">ATP-binding</keyword>
<keyword evidence="3" id="KW-0902">Two-component regulatory system</keyword>
<keyword evidence="5" id="KW-0804">Transcription</keyword>
<dbReference type="InterPro" id="IPR058031">
    <property type="entry name" value="AAA_lid_NorR"/>
</dbReference>
<evidence type="ECO:0000256" key="5">
    <source>
        <dbReference type="ARBA" id="ARBA00023163"/>
    </source>
</evidence>
<dbReference type="PROSITE" id="PS50045">
    <property type="entry name" value="SIGMA54_INTERACT_4"/>
    <property type="match status" value="1"/>
</dbReference>
<keyword evidence="10" id="KW-1185">Reference proteome</keyword>
<dbReference type="SMART" id="SM00448">
    <property type="entry name" value="REC"/>
    <property type="match status" value="1"/>
</dbReference>
<dbReference type="Gene3D" id="1.10.8.60">
    <property type="match status" value="1"/>
</dbReference>
<dbReference type="InterPro" id="IPR001789">
    <property type="entry name" value="Sig_transdc_resp-reg_receiver"/>
</dbReference>
<dbReference type="InterPro" id="IPR002197">
    <property type="entry name" value="HTH_Fis"/>
</dbReference>
<comment type="caution">
    <text evidence="9">The sequence shown here is derived from an EMBL/GenBank/DDBJ whole genome shotgun (WGS) entry which is preliminary data.</text>
</comment>
<dbReference type="Pfam" id="PF02954">
    <property type="entry name" value="HTH_8"/>
    <property type="match status" value="1"/>
</dbReference>
<dbReference type="PROSITE" id="PS00688">
    <property type="entry name" value="SIGMA54_INTERACT_3"/>
    <property type="match status" value="1"/>
</dbReference>
<dbReference type="PANTHER" id="PTHR32071">
    <property type="entry name" value="TRANSCRIPTIONAL REGULATORY PROTEIN"/>
    <property type="match status" value="1"/>
</dbReference>
<dbReference type="PANTHER" id="PTHR32071:SF113">
    <property type="entry name" value="ALGINATE BIOSYNTHESIS TRANSCRIPTIONAL REGULATORY PROTEIN ALGB"/>
    <property type="match status" value="1"/>
</dbReference>
<feature type="modified residue" description="4-aspartylphosphate" evidence="6">
    <location>
        <position position="61"/>
    </location>
</feature>
<evidence type="ECO:0000259" key="7">
    <source>
        <dbReference type="PROSITE" id="PS50045"/>
    </source>
</evidence>
<proteinExistence type="predicted"/>
<dbReference type="PROSITE" id="PS50110">
    <property type="entry name" value="RESPONSE_REGULATORY"/>
    <property type="match status" value="1"/>
</dbReference>
<reference evidence="9 10" key="1">
    <citation type="submission" date="2023-09" db="EMBL/GenBank/DDBJ databases">
        <title>Xinfangfangia sedmenti sp. nov., isolated the sedment.</title>
        <authorList>
            <person name="Xu L."/>
        </authorList>
    </citation>
    <scope>NUCLEOTIDE SEQUENCE [LARGE SCALE GENOMIC DNA]</scope>
    <source>
        <strain evidence="9 10">LG-4</strain>
    </source>
</reference>
<evidence type="ECO:0000313" key="10">
    <source>
        <dbReference type="Proteomes" id="UP001247754"/>
    </source>
</evidence>
<organism evidence="9 10">
    <name type="scientific">Ruixingdingia sedimenti</name>
    <dbReference type="NCBI Taxonomy" id="3073604"/>
    <lineage>
        <taxon>Bacteria</taxon>
        <taxon>Pseudomonadati</taxon>
        <taxon>Pseudomonadota</taxon>
        <taxon>Alphaproteobacteria</taxon>
        <taxon>Rhodobacterales</taxon>
        <taxon>Paracoccaceae</taxon>
        <taxon>Ruixingdingia</taxon>
    </lineage>
</organism>
<dbReference type="Pfam" id="PF00158">
    <property type="entry name" value="Sigma54_activat"/>
    <property type="match status" value="1"/>
</dbReference>
<keyword evidence="4" id="KW-0805">Transcription regulation</keyword>
<dbReference type="Pfam" id="PF00072">
    <property type="entry name" value="Response_reg"/>
    <property type="match status" value="1"/>
</dbReference>
<protein>
    <submittedName>
        <fullName evidence="9">Sigma-54 dependent transcriptional regulator</fullName>
    </submittedName>
</protein>
<dbReference type="Gene3D" id="3.40.50.300">
    <property type="entry name" value="P-loop containing nucleotide triphosphate hydrolases"/>
    <property type="match status" value="1"/>
</dbReference>
<evidence type="ECO:0000256" key="4">
    <source>
        <dbReference type="ARBA" id="ARBA00023015"/>
    </source>
</evidence>
<evidence type="ECO:0000256" key="1">
    <source>
        <dbReference type="ARBA" id="ARBA00022741"/>
    </source>
</evidence>
<dbReference type="RefSeq" id="WP_310455559.1">
    <property type="nucleotide sequence ID" value="NZ_JAVKPH010000002.1"/>
</dbReference>
<dbReference type="Pfam" id="PF25601">
    <property type="entry name" value="AAA_lid_14"/>
    <property type="match status" value="1"/>
</dbReference>
<feature type="domain" description="Response regulatory" evidence="8">
    <location>
        <begin position="12"/>
        <end position="123"/>
    </location>
</feature>
<feature type="domain" description="Sigma-54 factor interaction" evidence="7">
    <location>
        <begin position="147"/>
        <end position="372"/>
    </location>
</feature>
<dbReference type="InterPro" id="IPR027417">
    <property type="entry name" value="P-loop_NTPase"/>
</dbReference>
<keyword evidence="6" id="KW-0597">Phosphoprotein</keyword>
<evidence type="ECO:0000256" key="2">
    <source>
        <dbReference type="ARBA" id="ARBA00022840"/>
    </source>
</evidence>
<dbReference type="SUPFAM" id="SSF52540">
    <property type="entry name" value="P-loop containing nucleoside triphosphate hydrolases"/>
    <property type="match status" value="1"/>
</dbReference>
<evidence type="ECO:0000256" key="3">
    <source>
        <dbReference type="ARBA" id="ARBA00023012"/>
    </source>
</evidence>
<accession>A0ABU1F3F2</accession>
<dbReference type="Gene3D" id="3.40.50.2300">
    <property type="match status" value="1"/>
</dbReference>
<dbReference type="InterPro" id="IPR009057">
    <property type="entry name" value="Homeodomain-like_sf"/>
</dbReference>
<dbReference type="InterPro" id="IPR025944">
    <property type="entry name" value="Sigma_54_int_dom_CS"/>
</dbReference>
<sequence length="457" mass="49504">MTPARPGAGPRRILVIEDDPTLNRLLVEQLGRLGHDARGVGSRADALGELAHHRPELAVLDLRLPDADGMAFLPELREYCPAIVLTAQGSIDQAVQAVRAGASDFLVKPASAQALDLALSRVFDTIDLRRDLAFWQTQATRGQDQPLEGQSPQMAEVRRLITLFAGADSPLLILGEGGTGKERAARALHALSPRANGRFVAADCEAGMTAEELFGEFRTGDGGALRRSEGLLAAADTGSIYLSGVDRLSADLQMKLLRVIETAAYRPVGSATQLVCRARFILGASLSAEDIARPGPQHSELLFRLLAFVIRLPALRERPDDILPLARGFLADRSFQRNTPKSFSPAAMAALRAHSWPGNLRELSNAVERAIILSAGSEVIEPAHLGLAPQQAPQRDGQVRLAFDAPPTLDELRDAYLRLALEMTGGNRREMAEMLGISERNLYRLLPGIETRPRGEE</sequence>
<dbReference type="SUPFAM" id="SSF52172">
    <property type="entry name" value="CheY-like"/>
    <property type="match status" value="1"/>
</dbReference>